<sequence length="67" mass="7984">MTRKAEVLEMYQELQRKVMEDQPSYSREEIWKELHKRSPETYPDGNPSILKYSDVVPKLLDNGCVRQ</sequence>
<evidence type="ECO:0000313" key="1">
    <source>
        <dbReference type="EMBL" id="EFX40061.1"/>
    </source>
</evidence>
<proteinExistence type="predicted"/>
<keyword evidence="2" id="KW-1185">Reference proteome</keyword>
<name>E8KDG3_9STRE</name>
<dbReference type="AlphaFoldDB" id="E8KDG3"/>
<protein>
    <submittedName>
        <fullName evidence="1">Uncharacterized protein</fullName>
    </submittedName>
</protein>
<evidence type="ECO:0000313" key="2">
    <source>
        <dbReference type="Proteomes" id="UP000010304"/>
    </source>
</evidence>
<dbReference type="HOGENOM" id="CLU_2810676_0_0_9"/>
<reference evidence="1 2" key="1">
    <citation type="submission" date="2010-12" db="EMBL/GenBank/DDBJ databases">
        <authorList>
            <person name="Muzny D."/>
            <person name="Qin X."/>
            <person name="Deng J."/>
            <person name="Jiang H."/>
            <person name="Liu Y."/>
            <person name="Qu J."/>
            <person name="Song X.-Z."/>
            <person name="Zhang L."/>
            <person name="Thornton R."/>
            <person name="Coyle M."/>
            <person name="Francisco L."/>
            <person name="Jackson L."/>
            <person name="Javaid M."/>
            <person name="Korchina V."/>
            <person name="Kovar C."/>
            <person name="Mata R."/>
            <person name="Mathew T."/>
            <person name="Ngo R."/>
            <person name="Nguyen L."/>
            <person name="Nguyen N."/>
            <person name="Okwuonu G."/>
            <person name="Ongeri F."/>
            <person name="Pham C."/>
            <person name="Simmons D."/>
            <person name="Wilczek-Boney K."/>
            <person name="Hale W."/>
            <person name="Jakkamsetti A."/>
            <person name="Pham P."/>
            <person name="Ruth R."/>
            <person name="San Lucas F."/>
            <person name="Warren J."/>
            <person name="Zhang J."/>
            <person name="Zhao Z."/>
            <person name="Zhou C."/>
            <person name="Zhu D."/>
            <person name="Lee S."/>
            <person name="Bess C."/>
            <person name="Blankenburg K."/>
            <person name="Forbes L."/>
            <person name="Fu Q."/>
            <person name="Gubbala S."/>
            <person name="Hirani K."/>
            <person name="Jayaseelan J.C."/>
            <person name="Lara F."/>
            <person name="Munidasa M."/>
            <person name="Palculict T."/>
            <person name="Patil S."/>
            <person name="Pu L.-L."/>
            <person name="Saada N."/>
            <person name="Tang L."/>
            <person name="Weissenberger G."/>
            <person name="Zhu Y."/>
            <person name="Hemphill L."/>
            <person name="Shang Y."/>
            <person name="Youmans B."/>
            <person name="Ayvaz T."/>
            <person name="Ross M."/>
            <person name="Santibanez J."/>
            <person name="Aqrawi P."/>
            <person name="Gross S."/>
            <person name="Joshi V."/>
            <person name="Fowler G."/>
            <person name="Nazareth L."/>
            <person name="Reid J."/>
            <person name="Worley K."/>
            <person name="Petrosino J."/>
            <person name="Highlander S."/>
            <person name="Gibbs R."/>
        </authorList>
    </citation>
    <scope>NUCLEOTIDE SEQUENCE [LARGE SCALE GENOMIC DNA]</scope>
    <source>
        <strain evidence="1 2">ATCC 700780</strain>
    </source>
</reference>
<dbReference type="Proteomes" id="UP000010304">
    <property type="component" value="Unassembled WGS sequence"/>
</dbReference>
<dbReference type="STRING" id="888746.HMPREF9180_1518"/>
<organism evidence="1 2">
    <name type="scientific">Streptococcus peroris ATCC 700780</name>
    <dbReference type="NCBI Taxonomy" id="888746"/>
    <lineage>
        <taxon>Bacteria</taxon>
        <taxon>Bacillati</taxon>
        <taxon>Bacillota</taxon>
        <taxon>Bacilli</taxon>
        <taxon>Lactobacillales</taxon>
        <taxon>Streptococcaceae</taxon>
        <taxon>Streptococcus</taxon>
    </lineage>
</organism>
<comment type="caution">
    <text evidence="1">The sequence shown here is derived from an EMBL/GenBank/DDBJ whole genome shotgun (WGS) entry which is preliminary data.</text>
</comment>
<dbReference type="EMBL" id="AEVF01000013">
    <property type="protein sequence ID" value="EFX40061.1"/>
    <property type="molecule type" value="Genomic_DNA"/>
</dbReference>
<accession>E8KDG3</accession>
<gene>
    <name evidence="1" type="ORF">HMPREF9180_1518</name>
</gene>